<protein>
    <submittedName>
        <fullName evidence="3">Spore germination protein</fullName>
    </submittedName>
</protein>
<dbReference type="EMBL" id="JACHON010000001">
    <property type="protein sequence ID" value="MBB6511670.1"/>
    <property type="molecule type" value="Genomic_DNA"/>
</dbReference>
<reference evidence="3 4" key="1">
    <citation type="submission" date="2020-08" db="EMBL/GenBank/DDBJ databases">
        <title>Genomic Encyclopedia of Type Strains, Phase IV (KMG-IV): sequencing the most valuable type-strain genomes for metagenomic binning, comparative biology and taxonomic classification.</title>
        <authorList>
            <person name="Goeker M."/>
        </authorList>
    </citation>
    <scope>NUCLEOTIDE SEQUENCE [LARGE SCALE GENOMIC DNA]</scope>
    <source>
        <strain evidence="3 4">DSM 11805</strain>
    </source>
</reference>
<evidence type="ECO:0000313" key="4">
    <source>
        <dbReference type="Proteomes" id="UP000572212"/>
    </source>
</evidence>
<dbReference type="NCBIfam" id="TIGR02889">
    <property type="entry name" value="spore_YpeB"/>
    <property type="match status" value="1"/>
</dbReference>
<keyword evidence="4" id="KW-1185">Reference proteome</keyword>
<organism evidence="3 4">
    <name type="scientific">Gracilibacillus halotolerans</name>
    <dbReference type="NCBI Taxonomy" id="74386"/>
    <lineage>
        <taxon>Bacteria</taxon>
        <taxon>Bacillati</taxon>
        <taxon>Bacillota</taxon>
        <taxon>Bacilli</taxon>
        <taxon>Bacillales</taxon>
        <taxon>Bacillaceae</taxon>
        <taxon>Gracilibacillus</taxon>
    </lineage>
</organism>
<comment type="caution">
    <text evidence="3">The sequence shown here is derived from an EMBL/GenBank/DDBJ whole genome shotgun (WGS) entry which is preliminary data.</text>
</comment>
<dbReference type="RefSeq" id="WP_184244105.1">
    <property type="nucleotide sequence ID" value="NZ_BAAACU010000022.1"/>
</dbReference>
<evidence type="ECO:0000259" key="1">
    <source>
        <dbReference type="Pfam" id="PF14620"/>
    </source>
</evidence>
<dbReference type="InterPro" id="IPR014239">
    <property type="entry name" value="YpeB_PepSY1-2"/>
</dbReference>
<dbReference type="InterPro" id="IPR048402">
    <property type="entry name" value="YpeB_N"/>
</dbReference>
<name>A0A841RCJ7_9BACI</name>
<feature type="domain" description="Sporulation protein YpeB N-terminal" evidence="2">
    <location>
        <begin position="28"/>
        <end position="162"/>
    </location>
</feature>
<dbReference type="Pfam" id="PF14620">
    <property type="entry name" value="YPEB_PepSY1-2"/>
    <property type="match status" value="1"/>
</dbReference>
<accession>A0A841RCJ7</accession>
<sequence>MIRWILIGVLSLGIAGVSVWGYQEHQDKNAILIQAENTYQRSFHELTYNIDLLHDTIGSSLAMNSSEQLSPQLAEIWRITSLAHNNVGQLPLTLIPFNKTEEFLSKMGDFSYKVAVRDLNKSPLSDEEIDTLHSLYEMSGEIEQELRRVQNMALENNLRWMDVQLALVNNDETADNTIIDGFKTVEKTVEGYSEANFNETLLGVSTAPDEGYKTLTGKEITEKEAERKIQKLLSVNGDTDITVTETGEGANVALYSGSFQEDGVSGYVDISKKGGHPFTVMVSRELNDAEISLHDALNKADEYMEEQGFSNFSLLASNQYDTVGVFHYIPEEDNVLIYPDAIQIKVALDNGDVLGFVAKDYYQNYKKREIPEPGVSEDEALKQVNPNLEIQDKHMGIIKNDMGEEILAYVFLGTLNDDTYKIFINASDGSEERVEKLKKAEMKYS</sequence>
<dbReference type="Pfam" id="PF20769">
    <property type="entry name" value="YPEB_N"/>
    <property type="match status" value="1"/>
</dbReference>
<dbReference type="Proteomes" id="UP000572212">
    <property type="component" value="Unassembled WGS sequence"/>
</dbReference>
<evidence type="ECO:0000313" key="3">
    <source>
        <dbReference type="EMBL" id="MBB6511670.1"/>
    </source>
</evidence>
<dbReference type="GO" id="GO:0009847">
    <property type="term" value="P:spore germination"/>
    <property type="evidence" value="ECO:0007669"/>
    <property type="project" value="InterPro"/>
</dbReference>
<proteinExistence type="predicted"/>
<dbReference type="AlphaFoldDB" id="A0A841RCJ7"/>
<evidence type="ECO:0000259" key="2">
    <source>
        <dbReference type="Pfam" id="PF20769"/>
    </source>
</evidence>
<feature type="domain" description="Sporulation protein YpeB PepSY1 and PepSY2" evidence="1">
    <location>
        <begin position="180"/>
        <end position="371"/>
    </location>
</feature>
<gene>
    <name evidence="3" type="ORF">GGQ92_000437</name>
</gene>